<keyword evidence="2" id="KW-1185">Reference proteome</keyword>
<dbReference type="Proteomes" id="UP001162131">
    <property type="component" value="Unassembled WGS sequence"/>
</dbReference>
<evidence type="ECO:0000313" key="2">
    <source>
        <dbReference type="Proteomes" id="UP001162131"/>
    </source>
</evidence>
<sequence>MSSKSIQAHIASPINLKKNQDQIKNSNSLPNLERINSLHNQKFSISSRSQRRIFQFSKGPNDNKSWKVGKYYTNSGIYNANIARTSSYSSLASNTTRSDSKISLPTQRPFYPNKESMEGWDPAIKKTSMINYQYSDYNPITLASVPARTPTANSHRQGVFCEYIDLCKLNNKRLDTAYQDTLKANPRAFYKKSGEFTEHNVNCIKLGGVGPFFTSPKST</sequence>
<proteinExistence type="predicted"/>
<organism evidence="1 2">
    <name type="scientific">Blepharisma stoltei</name>
    <dbReference type="NCBI Taxonomy" id="1481888"/>
    <lineage>
        <taxon>Eukaryota</taxon>
        <taxon>Sar</taxon>
        <taxon>Alveolata</taxon>
        <taxon>Ciliophora</taxon>
        <taxon>Postciliodesmatophora</taxon>
        <taxon>Heterotrichea</taxon>
        <taxon>Heterotrichida</taxon>
        <taxon>Blepharismidae</taxon>
        <taxon>Blepharisma</taxon>
    </lineage>
</organism>
<comment type="caution">
    <text evidence="1">The sequence shown here is derived from an EMBL/GenBank/DDBJ whole genome shotgun (WGS) entry which is preliminary data.</text>
</comment>
<dbReference type="AlphaFoldDB" id="A0AAU9IJ87"/>
<accession>A0AAU9IJ87</accession>
<protein>
    <submittedName>
        <fullName evidence="1">Uncharacterized protein</fullName>
    </submittedName>
</protein>
<name>A0AAU9IJ87_9CILI</name>
<evidence type="ECO:0000313" key="1">
    <source>
        <dbReference type="EMBL" id="CAG9313252.1"/>
    </source>
</evidence>
<dbReference type="EMBL" id="CAJZBQ010000010">
    <property type="protein sequence ID" value="CAG9313252.1"/>
    <property type="molecule type" value="Genomic_DNA"/>
</dbReference>
<gene>
    <name evidence="1" type="ORF">BSTOLATCC_MIC8525</name>
</gene>
<reference evidence="1" key="1">
    <citation type="submission" date="2021-09" db="EMBL/GenBank/DDBJ databases">
        <authorList>
            <consortium name="AG Swart"/>
            <person name="Singh M."/>
            <person name="Singh A."/>
            <person name="Seah K."/>
            <person name="Emmerich C."/>
        </authorList>
    </citation>
    <scope>NUCLEOTIDE SEQUENCE</scope>
    <source>
        <strain evidence="1">ATCC30299</strain>
    </source>
</reference>